<dbReference type="PANTHER" id="PTHR30290:SF10">
    <property type="entry name" value="PERIPLASMIC OLIGOPEPTIDE-BINDING PROTEIN-RELATED"/>
    <property type="match status" value="1"/>
</dbReference>
<dbReference type="RefSeq" id="WP_188756599.1">
    <property type="nucleotide sequence ID" value="NZ_BMJY01000012.1"/>
</dbReference>
<evidence type="ECO:0000313" key="7">
    <source>
        <dbReference type="EMBL" id="GGH47708.1"/>
    </source>
</evidence>
<dbReference type="Gene3D" id="3.40.190.10">
    <property type="entry name" value="Periplasmic binding protein-like II"/>
    <property type="match status" value="1"/>
</dbReference>
<dbReference type="Proteomes" id="UP000657592">
    <property type="component" value="Unassembled WGS sequence"/>
</dbReference>
<keyword evidence="3" id="KW-0813">Transport</keyword>
<dbReference type="GO" id="GO:0015833">
    <property type="term" value="P:peptide transport"/>
    <property type="evidence" value="ECO:0007669"/>
    <property type="project" value="TreeGrafter"/>
</dbReference>
<comment type="similarity">
    <text evidence="2">Belongs to the bacterial solute-binding protein 5 family.</text>
</comment>
<dbReference type="InterPro" id="IPR000914">
    <property type="entry name" value="SBP_5_dom"/>
</dbReference>
<protein>
    <submittedName>
        <fullName evidence="7">ABC transporter substrate-binding protein</fullName>
    </submittedName>
</protein>
<sequence length="511" mass="54553">MSHSLSRRAGSVPRRSSAAAAGLLTAAVVLAGCYGAPSPEPTGDPDPDATLRVGLVLEPENLDIRRTSGAALEQVLIDNVYQGLVTRTPENEIVPALAAEYDISDDGLTYTFTLQSGVTFHAGGELTASDVVATLEEVRTDESLIGHGDLADVSSVEAPDDRTVVLTLDQPNQNLLFSLTGPAGLVFDEGDTTDLRTGANGTGPFTLEDWRQGDSITLARYDEYWGEPAGVAAVELQYIPDFTAGVNAALDGSLDVLTAVQADLAPQLDGTDGFRLTTGKTTDKGTLAFNNAVAPLDDVRVREALRLAIDHDALVRAVGASRTQYGPIPELDPGYEDLSDVVSHDPERARELLAEAGQENLELELTIPAFYPTSVSAFLVSAFNDIGVDLRVSPVEFTAWLQDVYTNRDYQLSFVLHVEPRDFGNFANPDYYFGYDNAEVQDLYSQALRSLDPDESAELLAQAARIVSEDHAADWLYVGETITAVGPGVAGFPVDSVNARLNLSGVTVTTG</sequence>
<evidence type="ECO:0000256" key="5">
    <source>
        <dbReference type="SAM" id="SignalP"/>
    </source>
</evidence>
<accession>A0A917IHJ3</accession>
<feature type="chain" id="PRO_5039269019" evidence="5">
    <location>
        <begin position="32"/>
        <end position="511"/>
    </location>
</feature>
<dbReference type="EMBL" id="BMJY01000012">
    <property type="protein sequence ID" value="GGH47708.1"/>
    <property type="molecule type" value="Genomic_DNA"/>
</dbReference>
<dbReference type="PIRSF" id="PIRSF002741">
    <property type="entry name" value="MppA"/>
    <property type="match status" value="1"/>
</dbReference>
<proteinExistence type="inferred from homology"/>
<evidence type="ECO:0000256" key="4">
    <source>
        <dbReference type="ARBA" id="ARBA00022729"/>
    </source>
</evidence>
<dbReference type="InterPro" id="IPR030678">
    <property type="entry name" value="Peptide/Ni-bd"/>
</dbReference>
<dbReference type="GO" id="GO:0030313">
    <property type="term" value="C:cell envelope"/>
    <property type="evidence" value="ECO:0007669"/>
    <property type="project" value="UniProtKB-SubCell"/>
</dbReference>
<keyword evidence="4 5" id="KW-0732">Signal</keyword>
<feature type="domain" description="Solute-binding protein family 5" evidence="6">
    <location>
        <begin position="92"/>
        <end position="415"/>
    </location>
</feature>
<reference evidence="7" key="2">
    <citation type="submission" date="2020-09" db="EMBL/GenBank/DDBJ databases">
        <authorList>
            <person name="Sun Q."/>
            <person name="Zhou Y."/>
        </authorList>
    </citation>
    <scope>NUCLEOTIDE SEQUENCE</scope>
    <source>
        <strain evidence="7">CGMCC 1.15794</strain>
    </source>
</reference>
<dbReference type="CDD" id="cd08494">
    <property type="entry name" value="PBP2_NikA_DppA_OppA_like_6"/>
    <property type="match status" value="1"/>
</dbReference>
<evidence type="ECO:0000313" key="8">
    <source>
        <dbReference type="Proteomes" id="UP000657592"/>
    </source>
</evidence>
<evidence type="ECO:0000256" key="2">
    <source>
        <dbReference type="ARBA" id="ARBA00005695"/>
    </source>
</evidence>
<dbReference type="InterPro" id="IPR039424">
    <property type="entry name" value="SBP_5"/>
</dbReference>
<dbReference type="SUPFAM" id="SSF53850">
    <property type="entry name" value="Periplasmic binding protein-like II"/>
    <property type="match status" value="1"/>
</dbReference>
<gene>
    <name evidence="7" type="ORF">GCM10010921_24660</name>
</gene>
<dbReference type="AlphaFoldDB" id="A0A917IHJ3"/>
<name>A0A917IHJ3_9MICO</name>
<dbReference type="Gene3D" id="3.90.76.10">
    <property type="entry name" value="Dipeptide-binding Protein, Domain 1"/>
    <property type="match status" value="1"/>
</dbReference>
<dbReference type="GO" id="GO:1904680">
    <property type="term" value="F:peptide transmembrane transporter activity"/>
    <property type="evidence" value="ECO:0007669"/>
    <property type="project" value="TreeGrafter"/>
</dbReference>
<evidence type="ECO:0000259" key="6">
    <source>
        <dbReference type="Pfam" id="PF00496"/>
    </source>
</evidence>
<comment type="caution">
    <text evidence="7">The sequence shown here is derived from an EMBL/GenBank/DDBJ whole genome shotgun (WGS) entry which is preliminary data.</text>
</comment>
<feature type="signal peptide" evidence="5">
    <location>
        <begin position="1"/>
        <end position="31"/>
    </location>
</feature>
<keyword evidence="8" id="KW-1185">Reference proteome</keyword>
<dbReference type="PANTHER" id="PTHR30290">
    <property type="entry name" value="PERIPLASMIC BINDING COMPONENT OF ABC TRANSPORTER"/>
    <property type="match status" value="1"/>
</dbReference>
<dbReference type="PROSITE" id="PS51257">
    <property type="entry name" value="PROKAR_LIPOPROTEIN"/>
    <property type="match status" value="1"/>
</dbReference>
<dbReference type="GO" id="GO:0043190">
    <property type="term" value="C:ATP-binding cassette (ABC) transporter complex"/>
    <property type="evidence" value="ECO:0007669"/>
    <property type="project" value="InterPro"/>
</dbReference>
<dbReference type="GO" id="GO:0042597">
    <property type="term" value="C:periplasmic space"/>
    <property type="evidence" value="ECO:0007669"/>
    <property type="project" value="UniProtKB-ARBA"/>
</dbReference>
<dbReference type="Gene3D" id="3.10.105.10">
    <property type="entry name" value="Dipeptide-binding Protein, Domain 3"/>
    <property type="match status" value="1"/>
</dbReference>
<evidence type="ECO:0000256" key="3">
    <source>
        <dbReference type="ARBA" id="ARBA00022448"/>
    </source>
</evidence>
<comment type="subcellular location">
    <subcellularLocation>
        <location evidence="1">Cell envelope</location>
    </subcellularLocation>
</comment>
<evidence type="ECO:0000256" key="1">
    <source>
        <dbReference type="ARBA" id="ARBA00004196"/>
    </source>
</evidence>
<organism evidence="7 8">
    <name type="scientific">Microbacterium album</name>
    <dbReference type="NCBI Taxonomy" id="2053191"/>
    <lineage>
        <taxon>Bacteria</taxon>
        <taxon>Bacillati</taxon>
        <taxon>Actinomycetota</taxon>
        <taxon>Actinomycetes</taxon>
        <taxon>Micrococcales</taxon>
        <taxon>Microbacteriaceae</taxon>
        <taxon>Microbacterium</taxon>
    </lineage>
</organism>
<dbReference type="Pfam" id="PF00496">
    <property type="entry name" value="SBP_bac_5"/>
    <property type="match status" value="1"/>
</dbReference>
<reference evidence="7" key="1">
    <citation type="journal article" date="2014" name="Int. J. Syst. Evol. Microbiol.">
        <title>Complete genome sequence of Corynebacterium casei LMG S-19264T (=DSM 44701T), isolated from a smear-ripened cheese.</title>
        <authorList>
            <consortium name="US DOE Joint Genome Institute (JGI-PGF)"/>
            <person name="Walter F."/>
            <person name="Albersmeier A."/>
            <person name="Kalinowski J."/>
            <person name="Ruckert C."/>
        </authorList>
    </citation>
    <scope>NUCLEOTIDE SEQUENCE</scope>
    <source>
        <strain evidence="7">CGMCC 1.15794</strain>
    </source>
</reference>